<keyword evidence="1" id="KW-0732">Signal</keyword>
<sequence>MHRILFTMATMFFFTSLVFAQGTETFANFPETGNQYKDGTFTGQDGSTWTYTQCRGDIQITNETPTLGRDRSPLAEIKSGTIAGGIGTLRFDYMQAFSTNVNLEIYVNNVLVGTVTSNGEQNVVKSSGDIQVNQVGDFTLRFAQPSGAGQVAIDNVTWTAYSIGTIDPEPSNHATDFVADSVSFDKVYLSWTGATGTQLPHKYLLLGKTGSATFPVVQDSFPIADDSDWSDGVAAVNVAHLDGKNTYAFTGLEQNTSYTFRIYPYTNSGADINYKTDGTIPEVSATTSEQNILAISELRMNFTNYQGNSVKVGGTVTAVNSGYGFFIQDAAAAWSGIYVYDPDQAGNVAMGDSVLLTGTADKYYELNQVKNLTELTVISSGNALPDPVTVTTGNFPQEQYESVLVTIREAQCTNPDLGYGEWEINDGSGPCRVDDLMFPFTPDSGATYTITGVGYHSFGNYKLEPRSDQDIHLVTDAPVITQLGLSSRVPFADQDFVDTVKVTGKNSITNVELRYRVNEGDMQSVTMITAGNDSTFTATIPASAYSDGNRVDYWVFAEDNQGKSTEGEHSYFFAGLTPILSLKQLDQNNAILYDGYYARTSGVATVANGVFDANHLSVYIQDEAYGGINVFRYDAASREITPGHSYTVVGQLGQYNGLIQITPDDAQTDITDNGEATLPDPFEINIATLLSGAESFEGLLIKINKVDTLFGGDAWPASGMNANMLITDDGGTNRLTLRIDKDTGIPDNAEPVWPQNIIGLFTQYDFDAPYDEGYQILPRSMDDFSDATAIDDEHAFLPVTLKLYSAYPNPFNPTTTLRFDMPADLAAGKIELAVYNSLGQKVKVLTRNASVGRNTVSWKGVNEQGNNVASGVYYAVLRAGHRQVVTKLLLIR</sequence>
<evidence type="ECO:0000313" key="3">
    <source>
        <dbReference type="EMBL" id="HGY55315.1"/>
    </source>
</evidence>
<comment type="caution">
    <text evidence="3">The sequence shown here is derived from an EMBL/GenBank/DDBJ whole genome shotgun (WGS) entry which is preliminary data.</text>
</comment>
<protein>
    <submittedName>
        <fullName evidence="3">T9SS type A sorting domain-containing protein</fullName>
    </submittedName>
</protein>
<evidence type="ECO:0000256" key="1">
    <source>
        <dbReference type="SAM" id="SignalP"/>
    </source>
</evidence>
<feature type="domain" description="FlgD/Vpr Ig-like" evidence="2">
    <location>
        <begin position="813"/>
        <end position="877"/>
    </location>
</feature>
<organism evidence="3">
    <name type="scientific">Caldithrix abyssi</name>
    <dbReference type="NCBI Taxonomy" id="187145"/>
    <lineage>
        <taxon>Bacteria</taxon>
        <taxon>Pseudomonadati</taxon>
        <taxon>Calditrichota</taxon>
        <taxon>Calditrichia</taxon>
        <taxon>Calditrichales</taxon>
        <taxon>Calditrichaceae</taxon>
        <taxon>Caldithrix</taxon>
    </lineage>
</organism>
<dbReference type="CDD" id="cd04486">
    <property type="entry name" value="YhcR_OBF_like"/>
    <property type="match status" value="1"/>
</dbReference>
<dbReference type="InterPro" id="IPR026444">
    <property type="entry name" value="Secre_tail"/>
</dbReference>
<dbReference type="AlphaFoldDB" id="A0A7V4TZM3"/>
<evidence type="ECO:0000259" key="2">
    <source>
        <dbReference type="Pfam" id="PF13860"/>
    </source>
</evidence>
<dbReference type="Gene3D" id="2.60.40.4070">
    <property type="match status" value="1"/>
</dbReference>
<dbReference type="Gene3D" id="2.60.40.10">
    <property type="entry name" value="Immunoglobulins"/>
    <property type="match status" value="1"/>
</dbReference>
<dbReference type="PANTHER" id="PTHR42834">
    <property type="entry name" value="ENDONUCLEASE/EXONUCLEASE/PHOSPHATASE FAMILY PROTEIN (AFU_ORTHOLOGUE AFUA_3G09210)"/>
    <property type="match status" value="1"/>
</dbReference>
<feature type="signal peptide" evidence="1">
    <location>
        <begin position="1"/>
        <end position="20"/>
    </location>
</feature>
<dbReference type="Pfam" id="PF13860">
    <property type="entry name" value="FlgD_ig"/>
    <property type="match status" value="1"/>
</dbReference>
<accession>A0A7V4TZM3</accession>
<gene>
    <name evidence="3" type="ORF">ENK44_06430</name>
</gene>
<feature type="chain" id="PRO_5031538747" evidence="1">
    <location>
        <begin position="21"/>
        <end position="892"/>
    </location>
</feature>
<proteinExistence type="predicted"/>
<dbReference type="Proteomes" id="UP000885779">
    <property type="component" value="Unassembled WGS sequence"/>
</dbReference>
<dbReference type="InterPro" id="IPR013783">
    <property type="entry name" value="Ig-like_fold"/>
</dbReference>
<dbReference type="NCBIfam" id="TIGR04183">
    <property type="entry name" value="Por_Secre_tail"/>
    <property type="match status" value="1"/>
</dbReference>
<reference evidence="3" key="1">
    <citation type="journal article" date="2020" name="mSystems">
        <title>Genome- and Community-Level Interaction Insights into Carbon Utilization and Element Cycling Functions of Hydrothermarchaeota in Hydrothermal Sediment.</title>
        <authorList>
            <person name="Zhou Z."/>
            <person name="Liu Y."/>
            <person name="Xu W."/>
            <person name="Pan J."/>
            <person name="Luo Z.H."/>
            <person name="Li M."/>
        </authorList>
    </citation>
    <scope>NUCLEOTIDE SEQUENCE [LARGE SCALE GENOMIC DNA]</scope>
    <source>
        <strain evidence="3">HyVt-577</strain>
    </source>
</reference>
<dbReference type="EMBL" id="DRQG01000061">
    <property type="protein sequence ID" value="HGY55315.1"/>
    <property type="molecule type" value="Genomic_DNA"/>
</dbReference>
<name>A0A7V4TZM3_CALAY</name>
<dbReference type="PANTHER" id="PTHR42834:SF1">
    <property type="entry name" value="ENDONUCLEASE_EXONUCLEASE_PHOSPHATASE FAMILY PROTEIN (AFU_ORTHOLOGUE AFUA_3G09210)"/>
    <property type="match status" value="1"/>
</dbReference>
<dbReference type="InterPro" id="IPR025965">
    <property type="entry name" value="FlgD/Vpr_Ig-like"/>
</dbReference>